<gene>
    <name evidence="3" type="ORF">THAOC_03250</name>
</gene>
<feature type="compositionally biased region" description="Basic residues" evidence="1">
    <location>
        <begin position="548"/>
        <end position="559"/>
    </location>
</feature>
<dbReference type="InterPro" id="IPR011009">
    <property type="entry name" value="Kinase-like_dom_sf"/>
</dbReference>
<feature type="compositionally biased region" description="Basic and acidic residues" evidence="1">
    <location>
        <begin position="614"/>
        <end position="635"/>
    </location>
</feature>
<dbReference type="GO" id="GO:0004674">
    <property type="term" value="F:protein serine/threonine kinase activity"/>
    <property type="evidence" value="ECO:0007669"/>
    <property type="project" value="TreeGrafter"/>
</dbReference>
<dbReference type="Gene3D" id="1.10.510.10">
    <property type="entry name" value="Transferase(Phosphotransferase) domain 1"/>
    <property type="match status" value="1"/>
</dbReference>
<accession>K0TPX1</accession>
<evidence type="ECO:0000259" key="2">
    <source>
        <dbReference type="PROSITE" id="PS50011"/>
    </source>
</evidence>
<evidence type="ECO:0000313" key="3">
    <source>
        <dbReference type="EMBL" id="EJK75037.1"/>
    </source>
</evidence>
<protein>
    <recommendedName>
        <fullName evidence="2">Protein kinase domain-containing protein</fullName>
    </recommendedName>
</protein>
<name>K0TPX1_THAOC</name>
<feature type="region of interest" description="Disordered" evidence="1">
    <location>
        <begin position="499"/>
        <end position="635"/>
    </location>
</feature>
<comment type="caution">
    <text evidence="3">The sequence shown here is derived from an EMBL/GenBank/DDBJ whole genome shotgun (WGS) entry which is preliminary data.</text>
</comment>
<feature type="compositionally biased region" description="Basic and acidic residues" evidence="1">
    <location>
        <begin position="583"/>
        <end position="595"/>
    </location>
</feature>
<feature type="compositionally biased region" description="Basic and acidic residues" evidence="1">
    <location>
        <begin position="38"/>
        <end position="47"/>
    </location>
</feature>
<feature type="region of interest" description="Disordered" evidence="1">
    <location>
        <begin position="405"/>
        <end position="425"/>
    </location>
</feature>
<feature type="domain" description="Protein kinase" evidence="2">
    <location>
        <begin position="828"/>
        <end position="1140"/>
    </location>
</feature>
<feature type="compositionally biased region" description="Polar residues" evidence="1">
    <location>
        <begin position="560"/>
        <end position="579"/>
    </location>
</feature>
<dbReference type="SUPFAM" id="SSF56112">
    <property type="entry name" value="Protein kinase-like (PK-like)"/>
    <property type="match status" value="1"/>
</dbReference>
<dbReference type="PANTHER" id="PTHR44329:SF214">
    <property type="entry name" value="PROTEIN KINASE DOMAIN-CONTAINING PROTEIN"/>
    <property type="match status" value="1"/>
</dbReference>
<feature type="compositionally biased region" description="Acidic residues" evidence="1">
    <location>
        <begin position="596"/>
        <end position="613"/>
    </location>
</feature>
<feature type="compositionally biased region" description="Basic and acidic residues" evidence="1">
    <location>
        <begin position="693"/>
        <end position="711"/>
    </location>
</feature>
<feature type="compositionally biased region" description="Basic and acidic residues" evidence="1">
    <location>
        <begin position="1134"/>
        <end position="1167"/>
    </location>
</feature>
<evidence type="ECO:0000256" key="1">
    <source>
        <dbReference type="SAM" id="MobiDB-lite"/>
    </source>
</evidence>
<keyword evidence="4" id="KW-1185">Reference proteome</keyword>
<feature type="region of interest" description="Disordered" evidence="1">
    <location>
        <begin position="441"/>
        <end position="476"/>
    </location>
</feature>
<dbReference type="PROSITE" id="PS50011">
    <property type="entry name" value="PROTEIN_KINASE_DOM"/>
    <property type="match status" value="1"/>
</dbReference>
<proteinExistence type="predicted"/>
<feature type="compositionally biased region" description="Basic and acidic residues" evidence="1">
    <location>
        <begin position="11"/>
        <end position="28"/>
    </location>
</feature>
<dbReference type="InterPro" id="IPR051681">
    <property type="entry name" value="Ser/Thr_Kinases-Pseudokinases"/>
</dbReference>
<feature type="region of interest" description="Disordered" evidence="1">
    <location>
        <begin position="1"/>
        <end position="75"/>
    </location>
</feature>
<dbReference type="AlphaFoldDB" id="K0TPX1"/>
<dbReference type="GO" id="GO:0005524">
    <property type="term" value="F:ATP binding"/>
    <property type="evidence" value="ECO:0007669"/>
    <property type="project" value="InterPro"/>
</dbReference>
<organism evidence="3 4">
    <name type="scientific">Thalassiosira oceanica</name>
    <name type="common">Marine diatom</name>
    <dbReference type="NCBI Taxonomy" id="159749"/>
    <lineage>
        <taxon>Eukaryota</taxon>
        <taxon>Sar</taxon>
        <taxon>Stramenopiles</taxon>
        <taxon>Ochrophyta</taxon>
        <taxon>Bacillariophyta</taxon>
        <taxon>Coscinodiscophyceae</taxon>
        <taxon>Thalassiosirophycidae</taxon>
        <taxon>Thalassiosirales</taxon>
        <taxon>Thalassiosiraceae</taxon>
        <taxon>Thalassiosira</taxon>
    </lineage>
</organism>
<dbReference type="PANTHER" id="PTHR44329">
    <property type="entry name" value="SERINE/THREONINE-PROTEIN KINASE TNNI3K-RELATED"/>
    <property type="match status" value="1"/>
</dbReference>
<evidence type="ECO:0000313" key="4">
    <source>
        <dbReference type="Proteomes" id="UP000266841"/>
    </source>
</evidence>
<feature type="region of interest" description="Disordered" evidence="1">
    <location>
        <begin position="691"/>
        <end position="720"/>
    </location>
</feature>
<reference evidence="3 4" key="1">
    <citation type="journal article" date="2012" name="Genome Biol.">
        <title>Genome and low-iron response of an oceanic diatom adapted to chronic iron limitation.</title>
        <authorList>
            <person name="Lommer M."/>
            <person name="Specht M."/>
            <person name="Roy A.S."/>
            <person name="Kraemer L."/>
            <person name="Andreson R."/>
            <person name="Gutowska M.A."/>
            <person name="Wolf J."/>
            <person name="Bergner S.V."/>
            <person name="Schilhabel M.B."/>
            <person name="Klostermeier U.C."/>
            <person name="Beiko R.G."/>
            <person name="Rosenstiel P."/>
            <person name="Hippler M."/>
            <person name="Laroche J."/>
        </authorList>
    </citation>
    <scope>NUCLEOTIDE SEQUENCE [LARGE SCALE GENOMIC DNA]</scope>
    <source>
        <strain evidence="3 4">CCMP1005</strain>
    </source>
</reference>
<dbReference type="EMBL" id="AGNL01003171">
    <property type="protein sequence ID" value="EJK75037.1"/>
    <property type="molecule type" value="Genomic_DNA"/>
</dbReference>
<feature type="region of interest" description="Disordered" evidence="1">
    <location>
        <begin position="1120"/>
        <end position="1167"/>
    </location>
</feature>
<dbReference type="Pfam" id="PF00069">
    <property type="entry name" value="Pkinase"/>
    <property type="match status" value="1"/>
</dbReference>
<feature type="compositionally biased region" description="Basic and acidic residues" evidence="1">
    <location>
        <begin position="517"/>
        <end position="530"/>
    </location>
</feature>
<feature type="compositionally biased region" description="Basic and acidic residues" evidence="1">
    <location>
        <begin position="464"/>
        <end position="476"/>
    </location>
</feature>
<dbReference type="InterPro" id="IPR000719">
    <property type="entry name" value="Prot_kinase_dom"/>
</dbReference>
<sequence length="1167" mass="132514">MSSLQALLDAQEGKSTRTRTRYESDHGRRWTGGGGRRQYHETYERGSRSGRPAGGSRPGGSSSWAQPRREPTYEERRQKIEREAVNGSLHSRHNAQNQIHNDDISTWVGPLGVDGKCVYYQDREKVYKFYCNEKGYNLLQDLMASNRALLSLNEDQVAEESRRATEEGKSSFTPDVIRRIGQGLYSDKPTLRTKGVTWSTAEYAHPGLEWMYLRMKSLQRFTEIYSLLERCKSRGVFNHILERGNSSLRIASVGGGPGYELLATKLFFQEHAPGVELDLISTDVCAAWKPYVELLGFRFEQYDLMDRERSLMDAIGHRTGEVDFCIVSCVMIYVTNSHTLENFSRLIHNDKVKAILLSERGEKMKAANMFEELGGAVTRLIDQSYGKDERQVVFSSKEFKDTRLTKDNESPQARGNLGQYDNLNMDSSVTRRNGAVMRHRAAGATDGGGARLPLSSPDSGNRNGDGHKMHRKPSEKSRYVMIGAMSVLVLCLTGMMLSSSPSGPSVDIRVDSPLPNEWHRLQKTTRRDGSRGIGTTKAVRNNGGRGAQKLKAKVTKHQIHSQQKGALQAASKVQTQHQGSAPKRKDTIKEDRQNLIEEEDGDDDDNNYSSDDERETRETWRERQAQKKERERKMGLVRDVVDEDALQQTLQVPVKARTEPSIHVDMSLLGYEARPRHVQLEFEEVSGIGLKPSIDKDAARDGTDDEQRSDRSDEDDKAGSWSHIRVTNVTKLAVHGRDGIIQSEREINPYPGSEDYFNRLHKIEVDDKKYARSSAEQFETEECRPKHDWQTQAFPTCNVMHEYSLSSLSHMMGRSLRNNLNIAEGDGDEKTRILGHGYWRDVWLISKVSTPFSPKPAGEEELTVLKTLRYKHHFTERNYDRHRKDSLASERLSKSSNVIDIYAYCSNSAVFEYGSGGDIEAVIWPYDENEEAHYVQGLTSYQALDLAYQVARGIADIHDVEEDGIASIADITLSQFILVDGRYKVSCLTFTQSTEQKNLSVPPLLCKRKVNDFNRCRFMRQYKEDDSPCGFYVGANPGKFRSPEEYNYKEEDEMVDVYSMGNIFYAILTGDMPFEGQKEAKAQKKVTQGIRPKVPDEVKEQAMTDPAVEAIKIAMHKCWKQKPNERPRASVIRDQLKEALDRSKKEEEQQPMKALDDKGPNSEDSNR</sequence>
<dbReference type="OrthoDB" id="41771at2759"/>
<dbReference type="Proteomes" id="UP000266841">
    <property type="component" value="Unassembled WGS sequence"/>
</dbReference>
<dbReference type="eggNOG" id="KOG0192">
    <property type="taxonomic scope" value="Eukaryota"/>
</dbReference>